<dbReference type="SUPFAM" id="SSF56601">
    <property type="entry name" value="beta-lactamase/transpeptidase-like"/>
    <property type="match status" value="1"/>
</dbReference>
<dbReference type="EMBL" id="SHNO01000001">
    <property type="protein sequence ID" value="MCX2977226.1"/>
    <property type="molecule type" value="Genomic_DNA"/>
</dbReference>
<evidence type="ECO:0000313" key="2">
    <source>
        <dbReference type="EMBL" id="MCX2977226.1"/>
    </source>
</evidence>
<protein>
    <submittedName>
        <fullName evidence="2">Class A beta-lactamase-related serine hydrolase</fullName>
    </submittedName>
</protein>
<comment type="caution">
    <text evidence="2">The sequence shown here is derived from an EMBL/GenBank/DDBJ whole genome shotgun (WGS) entry which is preliminary data.</text>
</comment>
<dbReference type="InterPro" id="IPR012338">
    <property type="entry name" value="Beta-lactam/transpept-like"/>
</dbReference>
<proteinExistence type="predicted"/>
<keyword evidence="2" id="KW-0378">Hydrolase</keyword>
<organism evidence="2 3">
    <name type="scientific">Candidatus Marimicrobium litorale</name>
    <dbReference type="NCBI Taxonomy" id="2518991"/>
    <lineage>
        <taxon>Bacteria</taxon>
        <taxon>Pseudomonadati</taxon>
        <taxon>Pseudomonadota</taxon>
        <taxon>Gammaproteobacteria</taxon>
        <taxon>Cellvibrionales</taxon>
        <taxon>Halieaceae</taxon>
        <taxon>Marimicrobium</taxon>
    </lineage>
</organism>
<dbReference type="Pfam" id="PF00144">
    <property type="entry name" value="Beta-lactamase"/>
    <property type="match status" value="1"/>
</dbReference>
<dbReference type="GO" id="GO:0016787">
    <property type="term" value="F:hydrolase activity"/>
    <property type="evidence" value="ECO:0007669"/>
    <property type="project" value="UniProtKB-KW"/>
</dbReference>
<dbReference type="Proteomes" id="UP001143304">
    <property type="component" value="Unassembled WGS sequence"/>
</dbReference>
<gene>
    <name evidence="2" type="ORF">EYC82_07650</name>
</gene>
<dbReference type="InterPro" id="IPR001466">
    <property type="entry name" value="Beta-lactam-related"/>
</dbReference>
<keyword evidence="3" id="KW-1185">Reference proteome</keyword>
<evidence type="ECO:0000313" key="3">
    <source>
        <dbReference type="Proteomes" id="UP001143304"/>
    </source>
</evidence>
<evidence type="ECO:0000259" key="1">
    <source>
        <dbReference type="Pfam" id="PF00144"/>
    </source>
</evidence>
<feature type="domain" description="Beta-lactamase-related" evidence="1">
    <location>
        <begin position="23"/>
        <end position="408"/>
    </location>
</feature>
<sequence>MAKRSDQQPLVHGETAPAFDRVRSLFEHNMRTLAEENAQLCVYHRGRKVVDLWATHPDTPQFSGDSLVNIFSSGKSLESIAIASLVGKGLLDYEAPVSKYWPAFVGGGKESVRVADLMRHEAGLVNFSRSINTTDLLTPNIKQNRVGEIIEQEVQRFATGGSSRREYHAMTRGWIANELYRRVDPAGRTIGEYLREDLSDTLGVDIFIGLEEAQLEQVAPVRLLDPKTHLFQSLKPRLFGRRVQHNLFQLIARVWRPLWALRKARGAGAQPAPVEGMRNIDIFNEAGMMQGETPSANTHANARSLAKVAAIMASGGELDGDRCLDRAGWSALHDHPLPAEMGNFMPTRFTQGGVDSFLPLTEKSSMLEKAFNGGREGFYGWMGLGGSIFQWHPEHEIGLAFVPTSLHLLDLLNERGKFYQAEVLRCIDAA</sequence>
<dbReference type="Gene3D" id="3.40.710.10">
    <property type="entry name" value="DD-peptidase/beta-lactamase superfamily"/>
    <property type="match status" value="1"/>
</dbReference>
<name>A0ABT3T4P0_9GAMM</name>
<dbReference type="RefSeq" id="WP_279248956.1">
    <property type="nucleotide sequence ID" value="NZ_SHNO01000001.1"/>
</dbReference>
<dbReference type="PANTHER" id="PTHR43319">
    <property type="entry name" value="BETA-LACTAMASE-RELATED"/>
    <property type="match status" value="1"/>
</dbReference>
<dbReference type="PANTHER" id="PTHR43319:SF3">
    <property type="entry name" value="BETA-LACTAMASE-RELATED DOMAIN-CONTAINING PROTEIN"/>
    <property type="match status" value="1"/>
</dbReference>
<reference evidence="2" key="1">
    <citation type="submission" date="2019-02" db="EMBL/GenBank/DDBJ databases">
        <authorList>
            <person name="Li S.-H."/>
        </authorList>
    </citation>
    <scope>NUCLEOTIDE SEQUENCE</scope>
    <source>
        <strain evidence="2">IMCC11814</strain>
    </source>
</reference>
<accession>A0ABT3T4P0</accession>
<dbReference type="InterPro" id="IPR052907">
    <property type="entry name" value="Beta-lactamase/esterase"/>
</dbReference>